<protein>
    <submittedName>
        <fullName evidence="1">Uncharacterized protein</fullName>
    </submittedName>
</protein>
<gene>
    <name evidence="1" type="ORF">RJJ65_26555</name>
</gene>
<name>A0AAJ2H1S0_9HYPH</name>
<evidence type="ECO:0000313" key="2">
    <source>
        <dbReference type="Proteomes" id="UP001268610"/>
    </source>
</evidence>
<reference evidence="1" key="1">
    <citation type="submission" date="2023-04" db="EMBL/GenBank/DDBJ databases">
        <title>Genomic characterization of faba bean (Vicia faba) microsymbionts in Mexican soils.</title>
        <authorList>
            <person name="Rivera Orduna F.N."/>
            <person name="Guevara-Luna J."/>
            <person name="Yan J."/>
            <person name="Arroyo-Herrera I."/>
            <person name="Li Y."/>
            <person name="Vasquez-Murrieta M.S."/>
            <person name="Wang E.T."/>
        </authorList>
    </citation>
    <scope>NUCLEOTIDE SEQUENCE</scope>
    <source>
        <strain evidence="1">CH26</strain>
    </source>
</reference>
<proteinExistence type="predicted"/>
<dbReference type="RefSeq" id="WP_310856117.1">
    <property type="nucleotide sequence ID" value="NZ_JAVLSD010000020.1"/>
</dbReference>
<evidence type="ECO:0000313" key="1">
    <source>
        <dbReference type="EMBL" id="MDR9776156.1"/>
    </source>
</evidence>
<sequence>MADILVDETEWANLKPEERQQITEILRETGLIRPDDQLVGSSKPADVHTFKKANAKCILGCNAAEQAAISACVRLGPLSSVCIKAAHAAADACRNAC</sequence>
<comment type="caution">
    <text evidence="1">The sequence shown here is derived from an EMBL/GenBank/DDBJ whole genome shotgun (WGS) entry which is preliminary data.</text>
</comment>
<organism evidence="1 2">
    <name type="scientific">Rhizobium hidalgonense</name>
    <dbReference type="NCBI Taxonomy" id="1538159"/>
    <lineage>
        <taxon>Bacteria</taxon>
        <taxon>Pseudomonadati</taxon>
        <taxon>Pseudomonadota</taxon>
        <taxon>Alphaproteobacteria</taxon>
        <taxon>Hyphomicrobiales</taxon>
        <taxon>Rhizobiaceae</taxon>
        <taxon>Rhizobium/Agrobacterium group</taxon>
        <taxon>Rhizobium</taxon>
    </lineage>
</organism>
<accession>A0AAJ2H1S0</accession>
<dbReference type="EMBL" id="JAVLSF010000020">
    <property type="protein sequence ID" value="MDR9776156.1"/>
    <property type="molecule type" value="Genomic_DNA"/>
</dbReference>
<dbReference type="AlphaFoldDB" id="A0AAJ2H1S0"/>
<dbReference type="Proteomes" id="UP001268610">
    <property type="component" value="Unassembled WGS sequence"/>
</dbReference>